<dbReference type="PANTHER" id="PTHR22907">
    <property type="entry name" value="GH04558P"/>
    <property type="match status" value="1"/>
</dbReference>
<evidence type="ECO:0000313" key="12">
    <source>
        <dbReference type="WBParaSite" id="PSAMB.scaffold769size41634.g8665.t1"/>
    </source>
</evidence>
<organism evidence="11 12">
    <name type="scientific">Plectus sambesii</name>
    <dbReference type="NCBI Taxonomy" id="2011161"/>
    <lineage>
        <taxon>Eukaryota</taxon>
        <taxon>Metazoa</taxon>
        <taxon>Ecdysozoa</taxon>
        <taxon>Nematoda</taxon>
        <taxon>Chromadorea</taxon>
        <taxon>Plectida</taxon>
        <taxon>Plectina</taxon>
        <taxon>Plectoidea</taxon>
        <taxon>Plectidae</taxon>
        <taxon>Plectus</taxon>
    </lineage>
</organism>
<reference evidence="12" key="1">
    <citation type="submission" date="2022-11" db="UniProtKB">
        <authorList>
            <consortium name="WormBaseParasite"/>
        </authorList>
    </citation>
    <scope>IDENTIFICATION</scope>
</reference>
<keyword evidence="3" id="KW-1003">Cell membrane</keyword>
<evidence type="ECO:0000259" key="10">
    <source>
        <dbReference type="PROSITE" id="PS51034"/>
    </source>
</evidence>
<evidence type="ECO:0000256" key="2">
    <source>
        <dbReference type="ARBA" id="ARBA00022460"/>
    </source>
</evidence>
<evidence type="ECO:0000256" key="5">
    <source>
        <dbReference type="ARBA" id="ARBA00022729"/>
    </source>
</evidence>
<keyword evidence="5" id="KW-0732">Signal</keyword>
<dbReference type="InterPro" id="IPR051962">
    <property type="entry name" value="Cuticlin"/>
</dbReference>
<dbReference type="WBParaSite" id="PSAMB.scaffold769size41634.g8665.t1">
    <property type="protein sequence ID" value="PSAMB.scaffold769size41634.g8665.t1"/>
    <property type="gene ID" value="PSAMB.scaffold769size41634.g8665"/>
</dbReference>
<dbReference type="SMART" id="SM00241">
    <property type="entry name" value="ZP"/>
    <property type="match status" value="1"/>
</dbReference>
<evidence type="ECO:0000256" key="3">
    <source>
        <dbReference type="ARBA" id="ARBA00022475"/>
    </source>
</evidence>
<keyword evidence="4 9" id="KW-0812">Transmembrane</keyword>
<feature type="region of interest" description="Disordered" evidence="8">
    <location>
        <begin position="1"/>
        <end position="42"/>
    </location>
</feature>
<dbReference type="Proteomes" id="UP000887566">
    <property type="component" value="Unplaced"/>
</dbReference>
<evidence type="ECO:0000256" key="9">
    <source>
        <dbReference type="SAM" id="Phobius"/>
    </source>
</evidence>
<evidence type="ECO:0000256" key="6">
    <source>
        <dbReference type="ARBA" id="ARBA00022989"/>
    </source>
</evidence>
<keyword evidence="11" id="KW-1185">Reference proteome</keyword>
<keyword evidence="7 9" id="KW-0472">Membrane</keyword>
<dbReference type="Pfam" id="PF25057">
    <property type="entry name" value="CUT_N"/>
    <property type="match status" value="1"/>
</dbReference>
<protein>
    <submittedName>
        <fullName evidence="12">ZP domain-containing protein</fullName>
    </submittedName>
</protein>
<dbReference type="InterPro" id="IPR056953">
    <property type="entry name" value="CUT_N"/>
</dbReference>
<sequence>MAECGQQMGGSTTPATDPHETAPSARPSVRSSTPPPHSAAPSLHAFPFRPSATPIMDLFSLPLLLVLPALCYGDFMVENSVMAEPKIDCLSHMVAVNFVTQAPFQGHVFIRGHYADPDCHKDYVLNRDPSGFMDISFDKCGMRRQRTTNPKGMTMSAIVVVSFHRTFITMHDKSYHLECFYLEEEKVVQSNMHVSELQPTELSIQPPMPSCVYSVLSGGPKGEAMSFARVGDTVYHKWSCSYPTENGGEGLYCMVIHSCTVDDGETALYEVVDKEGCQKDPVIMGEIEYNGDLMAGTAAQVFKFADKAHVYFTCQVKLSLKSEQENGVCPRPECNGTIHQLRYRRSDDLVRIERSALRPAVGDSFDILSKPVLVLDLDDPAIPRRPETMPQNTIGILPTMLLAQDGETKAVCVSELSFGFLVAAAILSLFTAILFALVHYFNVRTATKSWGA</sequence>
<dbReference type="AlphaFoldDB" id="A0A914XEE0"/>
<comment type="subcellular location">
    <subcellularLocation>
        <location evidence="1">Cell membrane</location>
        <topology evidence="1">Single-pass type I membrane protein</topology>
    </subcellularLocation>
</comment>
<evidence type="ECO:0000313" key="11">
    <source>
        <dbReference type="Proteomes" id="UP000887566"/>
    </source>
</evidence>
<evidence type="ECO:0000256" key="7">
    <source>
        <dbReference type="ARBA" id="ARBA00023136"/>
    </source>
</evidence>
<evidence type="ECO:0000256" key="1">
    <source>
        <dbReference type="ARBA" id="ARBA00004251"/>
    </source>
</evidence>
<keyword evidence="6 9" id="KW-1133">Transmembrane helix</keyword>
<dbReference type="InterPro" id="IPR057475">
    <property type="entry name" value="CUT_C"/>
</dbReference>
<dbReference type="PANTHER" id="PTHR22907:SF54">
    <property type="entry name" value="GH04558P"/>
    <property type="match status" value="1"/>
</dbReference>
<dbReference type="Pfam" id="PF25301">
    <property type="entry name" value="CUT_C"/>
    <property type="match status" value="1"/>
</dbReference>
<feature type="domain" description="ZP" evidence="10">
    <location>
        <begin position="88"/>
        <end position="336"/>
    </location>
</feature>
<dbReference type="GO" id="GO:0005886">
    <property type="term" value="C:plasma membrane"/>
    <property type="evidence" value="ECO:0007669"/>
    <property type="project" value="UniProtKB-SubCell"/>
</dbReference>
<dbReference type="GO" id="GO:0042302">
    <property type="term" value="F:structural constituent of cuticle"/>
    <property type="evidence" value="ECO:0007669"/>
    <property type="project" value="UniProtKB-KW"/>
</dbReference>
<evidence type="ECO:0000256" key="4">
    <source>
        <dbReference type="ARBA" id="ARBA00022692"/>
    </source>
</evidence>
<name>A0A914XEE0_9BILA</name>
<dbReference type="PROSITE" id="PS51034">
    <property type="entry name" value="ZP_2"/>
    <property type="match status" value="1"/>
</dbReference>
<dbReference type="InterPro" id="IPR001507">
    <property type="entry name" value="ZP_dom"/>
</dbReference>
<proteinExistence type="predicted"/>
<keyword evidence="2" id="KW-0193">Cuticle</keyword>
<evidence type="ECO:0000256" key="8">
    <source>
        <dbReference type="SAM" id="MobiDB-lite"/>
    </source>
</evidence>
<accession>A0A914XEE0</accession>
<feature type="transmembrane region" description="Helical" evidence="9">
    <location>
        <begin position="418"/>
        <end position="441"/>
    </location>
</feature>